<dbReference type="GO" id="GO:0016757">
    <property type="term" value="F:glycosyltransferase activity"/>
    <property type="evidence" value="ECO:0007669"/>
    <property type="project" value="UniProtKB-KW"/>
</dbReference>
<feature type="transmembrane region" description="Helical" evidence="12">
    <location>
        <begin position="210"/>
        <end position="227"/>
    </location>
</feature>
<protein>
    <recommendedName>
        <fullName evidence="12">Undecaprenyl-phosphate alpha-N-acetylglucosaminyl 1-phosphate transferase</fullName>
        <ecNumber evidence="12">2.7.8.33</ecNumber>
    </recommendedName>
    <alternativeName>
        <fullName evidence="12">UDP-GlcNAc:undecaprenyl-phosphate GlcNAc-1-phosphate transferase</fullName>
    </alternativeName>
    <alternativeName>
        <fullName evidence="12">Undecaprenyl-phosphate GlcNAc-1-phosphate transferase</fullName>
    </alternativeName>
</protein>
<dbReference type="GO" id="GO:0005886">
    <property type="term" value="C:plasma membrane"/>
    <property type="evidence" value="ECO:0007669"/>
    <property type="project" value="UniProtKB-SubCell"/>
</dbReference>
<comment type="cofactor">
    <cofactor evidence="12 13">
        <name>Mg(2+)</name>
        <dbReference type="ChEBI" id="CHEBI:18420"/>
    </cofactor>
</comment>
<dbReference type="GO" id="GO:0030145">
    <property type="term" value="F:manganese ion binding"/>
    <property type="evidence" value="ECO:0007669"/>
    <property type="project" value="InterPro"/>
</dbReference>
<dbReference type="HAMAP" id="MF_02030">
    <property type="entry name" value="WecA_Gammaproteo"/>
    <property type="match status" value="1"/>
</dbReference>
<dbReference type="NCBIfam" id="TIGR02380">
    <property type="entry name" value="ECA_wecA"/>
    <property type="match status" value="1"/>
</dbReference>
<evidence type="ECO:0000256" key="5">
    <source>
        <dbReference type="ARBA" id="ARBA00022679"/>
    </source>
</evidence>
<dbReference type="EC" id="2.7.8.33" evidence="12"/>
<dbReference type="KEGG" id="hdu:HD_1844"/>
<comment type="pathway">
    <text evidence="12">Bacterial outer membrane biogenesis; LPS O-antigen biosynthesis.</text>
</comment>
<feature type="binding site" evidence="13">
    <location>
        <position position="178"/>
    </location>
    <ligand>
        <name>Mg(2+)</name>
        <dbReference type="ChEBI" id="CHEBI:18420"/>
    </ligand>
</feature>
<dbReference type="CDD" id="cd06853">
    <property type="entry name" value="GT_WecA_like"/>
    <property type="match status" value="1"/>
</dbReference>
<evidence type="ECO:0000256" key="8">
    <source>
        <dbReference type="ARBA" id="ARBA00022985"/>
    </source>
</evidence>
<dbReference type="GO" id="GO:0071555">
    <property type="term" value="P:cell wall organization"/>
    <property type="evidence" value="ECO:0007669"/>
    <property type="project" value="TreeGrafter"/>
</dbReference>
<feature type="binding site" evidence="13">
    <location>
        <position position="242"/>
    </location>
    <ligand>
        <name>Mg(2+)</name>
        <dbReference type="ChEBI" id="CHEBI:18420"/>
    </ligand>
</feature>
<keyword evidence="13" id="KW-0479">Metal-binding</keyword>
<feature type="transmembrane region" description="Helical" evidence="12">
    <location>
        <begin position="33"/>
        <end position="50"/>
    </location>
</feature>
<keyword evidence="11 12" id="KW-0464">Manganese</keyword>
<organism evidence="14 15">
    <name type="scientific">Haemophilus ducreyi (strain 35000HP / ATCC 700724)</name>
    <dbReference type="NCBI Taxonomy" id="233412"/>
    <lineage>
        <taxon>Bacteria</taxon>
        <taxon>Pseudomonadati</taxon>
        <taxon>Pseudomonadota</taxon>
        <taxon>Gammaproteobacteria</taxon>
        <taxon>Pasteurellales</taxon>
        <taxon>Pasteurellaceae</taxon>
        <taxon>Haemophilus</taxon>
    </lineage>
</organism>
<feature type="transmembrane region" description="Helical" evidence="12">
    <location>
        <begin position="71"/>
        <end position="91"/>
    </location>
</feature>
<keyword evidence="5 12" id="KW-0808">Transferase</keyword>
<keyword evidence="2 12" id="KW-1003">Cell membrane</keyword>
<keyword evidence="15" id="KW-1185">Reference proteome</keyword>
<feature type="transmembrane region" description="Helical" evidence="12">
    <location>
        <begin position="154"/>
        <end position="174"/>
    </location>
</feature>
<dbReference type="InterPro" id="IPR012750">
    <property type="entry name" value="ECA_WecA-rel"/>
</dbReference>
<dbReference type="UniPathway" id="UPA00281"/>
<evidence type="ECO:0000256" key="12">
    <source>
        <dbReference type="HAMAP-Rule" id="MF_02030"/>
    </source>
</evidence>
<dbReference type="EMBL" id="AE017143">
    <property type="protein sequence ID" value="AAP96589.1"/>
    <property type="molecule type" value="Genomic_DNA"/>
</dbReference>
<keyword evidence="6 12" id="KW-0812">Transmembrane</keyword>
<proteinExistence type="inferred from homology"/>
<evidence type="ECO:0000256" key="7">
    <source>
        <dbReference type="ARBA" id="ARBA00022842"/>
    </source>
</evidence>
<evidence type="ECO:0000256" key="2">
    <source>
        <dbReference type="ARBA" id="ARBA00022475"/>
    </source>
</evidence>
<dbReference type="InterPro" id="IPR000715">
    <property type="entry name" value="Glycosyl_transferase_4"/>
</dbReference>
<feature type="transmembrane region" description="Helical" evidence="12">
    <location>
        <begin position="348"/>
        <end position="368"/>
    </location>
</feature>
<evidence type="ECO:0000256" key="6">
    <source>
        <dbReference type="ARBA" id="ARBA00022692"/>
    </source>
</evidence>
<keyword evidence="9 12" id="KW-1133">Transmembrane helix</keyword>
<comment type="similarity">
    <text evidence="12">Belongs to the glycosyltransferase 4 family. WecA subfamily.</text>
</comment>
<dbReference type="PANTHER" id="PTHR22926">
    <property type="entry name" value="PHOSPHO-N-ACETYLMURAMOYL-PENTAPEPTIDE-TRANSFERASE"/>
    <property type="match status" value="1"/>
</dbReference>
<keyword evidence="4 12" id="KW-0328">Glycosyltransferase</keyword>
<evidence type="ECO:0000256" key="1">
    <source>
        <dbReference type="ARBA" id="ARBA00004651"/>
    </source>
</evidence>
<dbReference type="GO" id="GO:0044038">
    <property type="term" value="P:cell wall macromolecule biosynthetic process"/>
    <property type="evidence" value="ECO:0007669"/>
    <property type="project" value="TreeGrafter"/>
</dbReference>
<feature type="transmembrane region" description="Helical" evidence="12">
    <location>
        <begin position="266"/>
        <end position="288"/>
    </location>
</feature>
<dbReference type="GO" id="GO:0009276">
    <property type="term" value="C:Gram-negative-bacterium-type cell wall"/>
    <property type="evidence" value="ECO:0007669"/>
    <property type="project" value="InterPro"/>
</dbReference>
<gene>
    <name evidence="12 14" type="primary">wecA</name>
    <name evidence="14" type="ordered locus">HD_1844</name>
</gene>
<keyword evidence="3 12" id="KW-0997">Cell inner membrane</keyword>
<feature type="transmembrane region" description="Helical" evidence="12">
    <location>
        <begin position="186"/>
        <end position="204"/>
    </location>
</feature>
<dbReference type="PANTHER" id="PTHR22926:SF3">
    <property type="entry name" value="UNDECAPRENYL-PHOSPHATE ALPHA-N-ACETYLGLUCOSAMINYL 1-PHOSPHATE TRANSFERASE"/>
    <property type="match status" value="1"/>
</dbReference>
<dbReference type="STRING" id="233412.HD_1844"/>
<sequence>MRRLLKKFKSRYLYAILHICYIILSFRNNFLMWLTFIAVFIVSFASLILMRPVAEKIGLIDKPNYRKRHQGLIPLIGGIALFLGNLTFYFIEWQDMRLPWLYLTAVTVLLVIGLLDDRFDVSPFLRIGLQAGLAGLMIYHGLSLESLGQVIAPFSIKLGILGTVFTILITIGVINAFNMVDGIDGLLAGLSSASFAGIGVLMWLDEQYSLAYWCFALIVVLIPYAMFNLSLLGAKWKVFMGDSGSTLIGFTIIWILLLSTQGQGHAISPITGLWLIAVPLIDMVAVVLRRLKKGKSPFRPDRLHLHHLMMRAGLTSRQALAVITLGATICSMIGVFGEYYYWNQWAMTAGFIALFFIYAYSITHAWRMTRFIRRMKRREKRKQHA</sequence>
<dbReference type="eggNOG" id="COG0472">
    <property type="taxonomic scope" value="Bacteria"/>
</dbReference>
<keyword evidence="10 12" id="KW-0472">Membrane</keyword>
<dbReference type="Proteomes" id="UP000001022">
    <property type="component" value="Chromosome"/>
</dbReference>
<evidence type="ECO:0000256" key="13">
    <source>
        <dbReference type="PIRSR" id="PIRSR600715-1"/>
    </source>
</evidence>
<dbReference type="Pfam" id="PF00953">
    <property type="entry name" value="Glycos_transf_4"/>
    <property type="match status" value="1"/>
</dbReference>
<dbReference type="GO" id="GO:0036380">
    <property type="term" value="F:UDP-N-acetylglucosamine-undecaprenyl-phosphate N-acetylglucosaminephosphotransferase activity"/>
    <property type="evidence" value="ECO:0007669"/>
    <property type="project" value="UniProtKB-UniRule"/>
</dbReference>
<evidence type="ECO:0000256" key="9">
    <source>
        <dbReference type="ARBA" id="ARBA00022989"/>
    </source>
</evidence>
<reference evidence="15" key="1">
    <citation type="submission" date="2003-06" db="EMBL/GenBank/DDBJ databases">
        <title>The complete genome sequence of Haemophilus ducreyi.</title>
        <authorList>
            <person name="Munson R.S. Jr."/>
            <person name="Ray W.C."/>
            <person name="Mahairas G."/>
            <person name="Sabo P."/>
            <person name="Mungur R."/>
            <person name="Johnson L."/>
            <person name="Nguyen D."/>
            <person name="Wang J."/>
            <person name="Forst C."/>
            <person name="Hood L."/>
        </authorList>
    </citation>
    <scope>NUCLEOTIDE SEQUENCE [LARGE SCALE GENOMIC DNA]</scope>
    <source>
        <strain evidence="15">35000HP / ATCC 700724</strain>
    </source>
</reference>
<feature type="transmembrane region" description="Helical" evidence="12">
    <location>
        <begin position="124"/>
        <end position="142"/>
    </location>
</feature>
<feature type="transmembrane region" description="Helical" evidence="12">
    <location>
        <begin position="239"/>
        <end position="260"/>
    </location>
</feature>
<dbReference type="HOGENOM" id="CLU_023982_1_0_6"/>
<feature type="transmembrane region" description="Helical" evidence="12">
    <location>
        <begin position="97"/>
        <end position="115"/>
    </location>
</feature>
<comment type="subcellular location">
    <subcellularLocation>
        <location evidence="12">Cell inner membrane</location>
        <topology evidence="12">Multi-pass membrane protein</topology>
    </subcellularLocation>
    <subcellularLocation>
        <location evidence="1">Cell membrane</location>
        <topology evidence="1">Multi-pass membrane protein</topology>
    </subcellularLocation>
</comment>
<dbReference type="GO" id="GO:0009243">
    <property type="term" value="P:O antigen biosynthetic process"/>
    <property type="evidence" value="ECO:0007669"/>
    <property type="project" value="UniProtKB-UniRule"/>
</dbReference>
<keyword evidence="8 12" id="KW-0448">Lipopolysaccharide biosynthesis</keyword>
<dbReference type="GO" id="GO:0000287">
    <property type="term" value="F:magnesium ion binding"/>
    <property type="evidence" value="ECO:0007669"/>
    <property type="project" value="InterPro"/>
</dbReference>
<comment type="caution">
    <text evidence="12">Lacks conserved residue(s) required for the propagation of feature annotation.</text>
</comment>
<name>Q7VKN3_HAEDU</name>
<dbReference type="AlphaFoldDB" id="Q7VKN3"/>
<evidence type="ECO:0000256" key="3">
    <source>
        <dbReference type="ARBA" id="ARBA00022519"/>
    </source>
</evidence>
<comment type="catalytic activity">
    <reaction evidence="12">
        <text>di-trans,octa-cis-undecaprenyl phosphate + UDP-N-acetyl-alpha-D-glucosamine = N-acetyl-alpha-D-glucosaminyl-di-trans,octa-cis-undecaprenyl diphosphate + UMP</text>
        <dbReference type="Rhea" id="RHEA:28090"/>
        <dbReference type="ChEBI" id="CHEBI:57705"/>
        <dbReference type="ChEBI" id="CHEBI:57865"/>
        <dbReference type="ChEBI" id="CHEBI:60392"/>
        <dbReference type="ChEBI" id="CHEBI:62959"/>
        <dbReference type="EC" id="2.7.8.33"/>
    </reaction>
</comment>
<evidence type="ECO:0000313" key="15">
    <source>
        <dbReference type="Proteomes" id="UP000001022"/>
    </source>
</evidence>
<comment type="cofactor">
    <cofactor evidence="12">
        <name>Mn(2+)</name>
        <dbReference type="ChEBI" id="CHEBI:29035"/>
    </cofactor>
</comment>
<evidence type="ECO:0000256" key="4">
    <source>
        <dbReference type="ARBA" id="ARBA00022676"/>
    </source>
</evidence>
<feature type="transmembrane region" description="Helical" evidence="12">
    <location>
        <begin position="12"/>
        <end position="27"/>
    </location>
</feature>
<comment type="function">
    <text evidence="12">Catalyzes the transfer of the GlcNAc-1-phosphate moiety from UDP-GlcNAc onto the carrier lipid undecaprenyl phosphate (C55-P), yielding GlcNAc-pyrophosphoryl-undecaprenyl (GlcNAc-PP-C55).</text>
</comment>
<keyword evidence="7 12" id="KW-0460">Magnesium</keyword>
<evidence type="ECO:0000256" key="11">
    <source>
        <dbReference type="ARBA" id="ARBA00023211"/>
    </source>
</evidence>
<feature type="transmembrane region" description="Helical" evidence="12">
    <location>
        <begin position="319"/>
        <end position="342"/>
    </location>
</feature>
<evidence type="ECO:0000256" key="10">
    <source>
        <dbReference type="ARBA" id="ARBA00023136"/>
    </source>
</evidence>
<evidence type="ECO:0000313" key="14">
    <source>
        <dbReference type="EMBL" id="AAP96589.1"/>
    </source>
</evidence>
<accession>Q7VKN3</accession>